<gene>
    <name evidence="1" type="ORF">OIU79_018542</name>
</gene>
<evidence type="ECO:0000313" key="2">
    <source>
        <dbReference type="Proteomes" id="UP001151532"/>
    </source>
</evidence>
<keyword evidence="2" id="KW-1185">Reference proteome</keyword>
<comment type="caution">
    <text evidence="1">The sequence shown here is derived from an EMBL/GenBank/DDBJ whole genome shotgun (WGS) entry which is preliminary data.</text>
</comment>
<dbReference type="AlphaFoldDB" id="A0A9Q0WYH4"/>
<reference evidence="1" key="2">
    <citation type="journal article" date="2023" name="Int. J. Mol. Sci.">
        <title>De Novo Assembly and Annotation of 11 Diverse Shrub Willow (Salix) Genomes Reveals Novel Gene Organization in Sex-Linked Regions.</title>
        <authorList>
            <person name="Hyden B."/>
            <person name="Feng K."/>
            <person name="Yates T.B."/>
            <person name="Jawdy S."/>
            <person name="Cereghino C."/>
            <person name="Smart L.B."/>
            <person name="Muchero W."/>
        </authorList>
    </citation>
    <scope>NUCLEOTIDE SEQUENCE</scope>
    <source>
        <tissue evidence="1">Shoot tip</tissue>
    </source>
</reference>
<proteinExistence type="predicted"/>
<organism evidence="1 2">
    <name type="scientific">Salix purpurea</name>
    <name type="common">Purple osier willow</name>
    <dbReference type="NCBI Taxonomy" id="77065"/>
    <lineage>
        <taxon>Eukaryota</taxon>
        <taxon>Viridiplantae</taxon>
        <taxon>Streptophyta</taxon>
        <taxon>Embryophyta</taxon>
        <taxon>Tracheophyta</taxon>
        <taxon>Spermatophyta</taxon>
        <taxon>Magnoliopsida</taxon>
        <taxon>eudicotyledons</taxon>
        <taxon>Gunneridae</taxon>
        <taxon>Pentapetalae</taxon>
        <taxon>rosids</taxon>
        <taxon>fabids</taxon>
        <taxon>Malpighiales</taxon>
        <taxon>Salicaceae</taxon>
        <taxon>Saliceae</taxon>
        <taxon>Salix</taxon>
    </lineage>
</organism>
<name>A0A9Q0WYH4_SALPP</name>
<dbReference type="Proteomes" id="UP001151532">
    <property type="component" value="Chromosome 5"/>
</dbReference>
<dbReference type="OrthoDB" id="2014654at2759"/>
<dbReference type="EMBL" id="JAPFFK010000002">
    <property type="protein sequence ID" value="KAJ6775389.1"/>
    <property type="molecule type" value="Genomic_DNA"/>
</dbReference>
<reference evidence="1" key="1">
    <citation type="submission" date="2022-11" db="EMBL/GenBank/DDBJ databases">
        <authorList>
            <person name="Hyden B.L."/>
            <person name="Feng K."/>
            <person name="Yates T."/>
            <person name="Jawdy S."/>
            <person name="Smart L.B."/>
            <person name="Muchero W."/>
        </authorList>
    </citation>
    <scope>NUCLEOTIDE SEQUENCE</scope>
    <source>
        <tissue evidence="1">Shoot tip</tissue>
    </source>
</reference>
<accession>A0A9Q0WYH4</accession>
<evidence type="ECO:0000313" key="1">
    <source>
        <dbReference type="EMBL" id="KAJ6775389.1"/>
    </source>
</evidence>
<sequence length="38" mass="4578">MIKNCESLPLFRYSSKIYCWKCCQNRCQTLSTLYLLLL</sequence>
<protein>
    <submittedName>
        <fullName evidence="1">Uncharacterized protein</fullName>
    </submittedName>
</protein>